<keyword evidence="4" id="KW-1185">Reference proteome</keyword>
<reference evidence="3" key="1">
    <citation type="submission" date="2022-09" db="EMBL/GenBank/DDBJ databases">
        <title>Haloadaptaus new haloarchaeum isolated from saline soil.</title>
        <authorList>
            <person name="Duran-Viseras A."/>
            <person name="Sanchez-Porro C."/>
            <person name="Ventosa A."/>
        </authorList>
    </citation>
    <scope>NUCLEOTIDE SEQUENCE</scope>
    <source>
        <strain evidence="3">F3-133</strain>
    </source>
</reference>
<dbReference type="RefSeq" id="WP_266086888.1">
    <property type="nucleotide sequence ID" value="NZ_RKLV01000005.1"/>
</dbReference>
<organism evidence="3 4">
    <name type="scientific">Halorutilus salinus</name>
    <dbReference type="NCBI Taxonomy" id="2487751"/>
    <lineage>
        <taxon>Archaea</taxon>
        <taxon>Methanobacteriati</taxon>
        <taxon>Methanobacteriota</taxon>
        <taxon>Stenosarchaea group</taxon>
        <taxon>Halobacteria</taxon>
        <taxon>Halorutilales</taxon>
        <taxon>Halorutilaceae</taxon>
        <taxon>Halorutilus</taxon>
    </lineage>
</organism>
<evidence type="ECO:0000259" key="2">
    <source>
        <dbReference type="Pfam" id="PF00483"/>
    </source>
</evidence>
<evidence type="ECO:0000313" key="3">
    <source>
        <dbReference type="EMBL" id="MCX2819005.1"/>
    </source>
</evidence>
<feature type="domain" description="Nucleotidyl transferase" evidence="2">
    <location>
        <begin position="3"/>
        <end position="240"/>
    </location>
</feature>
<dbReference type="CDD" id="cd04181">
    <property type="entry name" value="NTP_transferase"/>
    <property type="match status" value="1"/>
</dbReference>
<dbReference type="PANTHER" id="PTHR42883">
    <property type="entry name" value="GLUCOSE-1-PHOSPHATE THYMIDYLTRANSFERASE"/>
    <property type="match status" value="1"/>
</dbReference>
<dbReference type="Gene3D" id="3.90.550.10">
    <property type="entry name" value="Spore Coat Polysaccharide Biosynthesis Protein SpsA, Chain A"/>
    <property type="match status" value="1"/>
</dbReference>
<dbReference type="Pfam" id="PF00483">
    <property type="entry name" value="NTP_transferase"/>
    <property type="match status" value="1"/>
</dbReference>
<protein>
    <recommendedName>
        <fullName evidence="1">Bifunctional protein GlmU</fullName>
    </recommendedName>
</protein>
<dbReference type="SUPFAM" id="SSF51161">
    <property type="entry name" value="Trimeric LpxA-like enzymes"/>
    <property type="match status" value="1"/>
</dbReference>
<sequence length="320" mass="34919">MEAVVLAGGYATRLWPITRHRAKPLLPLAGEPIIDRILRPLDEEPRIETVYVSTNQRFADDFREHLDDRGYEKTRLVVEPTRDEDEKLGTVGALAELIDSEEVNEDLLVVAGDNLFSFDLSEFVDYFDERGTPCLAAYDVGSRDEATEYGIVDIDGDRVVGFEEKPDDPPSSLVSIACYAFPADSLGALDDYLAGDGNPDAPGYFVEWLHDRENVGAFTFDGGWFDVGTPGSYIDANAHAMDGSRIEDGATVEDTDVGEDVYVMEGATVADSSLESTVVFNDATVRDCTLRGSVVDSDAYVEDLDLSGALVGSHTHINGR</sequence>
<dbReference type="InterPro" id="IPR011004">
    <property type="entry name" value="Trimer_LpxA-like_sf"/>
</dbReference>
<accession>A0A9Q4GHP2</accession>
<gene>
    <name evidence="3" type="ORF">EGH25_06530</name>
</gene>
<comment type="caution">
    <text evidence="3">The sequence shown here is derived from an EMBL/GenBank/DDBJ whole genome shotgun (WGS) entry which is preliminary data.</text>
</comment>
<evidence type="ECO:0000313" key="4">
    <source>
        <dbReference type="Proteomes" id="UP001149411"/>
    </source>
</evidence>
<dbReference type="EMBL" id="RKLV01000005">
    <property type="protein sequence ID" value="MCX2819005.1"/>
    <property type="molecule type" value="Genomic_DNA"/>
</dbReference>
<evidence type="ECO:0000256" key="1">
    <source>
        <dbReference type="ARBA" id="ARBA00013414"/>
    </source>
</evidence>
<dbReference type="AlphaFoldDB" id="A0A9Q4GHP2"/>
<dbReference type="InterPro" id="IPR029044">
    <property type="entry name" value="Nucleotide-diphossugar_trans"/>
</dbReference>
<dbReference type="Proteomes" id="UP001149411">
    <property type="component" value="Unassembled WGS sequence"/>
</dbReference>
<dbReference type="InterPro" id="IPR005835">
    <property type="entry name" value="NTP_transferase_dom"/>
</dbReference>
<name>A0A9Q4GHP2_9EURY</name>
<dbReference type="SUPFAM" id="SSF53448">
    <property type="entry name" value="Nucleotide-diphospho-sugar transferases"/>
    <property type="match status" value="1"/>
</dbReference>
<dbReference type="PANTHER" id="PTHR42883:SF2">
    <property type="entry name" value="THYMIDYLYLTRANSFERASE"/>
    <property type="match status" value="1"/>
</dbReference>
<proteinExistence type="predicted"/>